<name>A0A5D2HWU6_GOSTO</name>
<sequence length="63" mass="7550">MGILRKLSILQKYIHTYFGEMVFWSTSPDNTSSPRFSQFNYFHLSFKKRINPKELGVFFLELI</sequence>
<accession>A0A5D2HWU6</accession>
<reference evidence="1 2" key="1">
    <citation type="submission" date="2019-07" db="EMBL/GenBank/DDBJ databases">
        <title>WGS assembly of Gossypium tomentosum.</title>
        <authorList>
            <person name="Chen Z.J."/>
            <person name="Sreedasyam A."/>
            <person name="Ando A."/>
            <person name="Song Q."/>
            <person name="De L."/>
            <person name="Hulse-Kemp A."/>
            <person name="Ding M."/>
            <person name="Ye W."/>
            <person name="Kirkbride R."/>
            <person name="Jenkins J."/>
            <person name="Plott C."/>
            <person name="Lovell J."/>
            <person name="Lin Y.-M."/>
            <person name="Vaughn R."/>
            <person name="Liu B."/>
            <person name="Li W."/>
            <person name="Simpson S."/>
            <person name="Scheffler B."/>
            <person name="Saski C."/>
            <person name="Grover C."/>
            <person name="Hu G."/>
            <person name="Conover J."/>
            <person name="Carlson J."/>
            <person name="Shu S."/>
            <person name="Boston L."/>
            <person name="Williams M."/>
            <person name="Peterson D."/>
            <person name="Mcgee K."/>
            <person name="Jones D."/>
            <person name="Wendel J."/>
            <person name="Stelly D."/>
            <person name="Grimwood J."/>
            <person name="Schmutz J."/>
        </authorList>
    </citation>
    <scope>NUCLEOTIDE SEQUENCE [LARGE SCALE GENOMIC DNA]</scope>
    <source>
        <strain evidence="1">7179.01</strain>
    </source>
</reference>
<dbReference type="AlphaFoldDB" id="A0A5D2HWU6"/>
<protein>
    <submittedName>
        <fullName evidence="1">Uncharacterized protein</fullName>
    </submittedName>
</protein>
<gene>
    <name evidence="1" type="ORF">ES332_D13G144800v1</name>
</gene>
<evidence type="ECO:0000313" key="2">
    <source>
        <dbReference type="Proteomes" id="UP000322667"/>
    </source>
</evidence>
<organism evidence="1 2">
    <name type="scientific">Gossypium tomentosum</name>
    <name type="common">Hawaiian cotton</name>
    <name type="synonym">Gossypium sandvicense</name>
    <dbReference type="NCBI Taxonomy" id="34277"/>
    <lineage>
        <taxon>Eukaryota</taxon>
        <taxon>Viridiplantae</taxon>
        <taxon>Streptophyta</taxon>
        <taxon>Embryophyta</taxon>
        <taxon>Tracheophyta</taxon>
        <taxon>Spermatophyta</taxon>
        <taxon>Magnoliopsida</taxon>
        <taxon>eudicotyledons</taxon>
        <taxon>Gunneridae</taxon>
        <taxon>Pentapetalae</taxon>
        <taxon>rosids</taxon>
        <taxon>malvids</taxon>
        <taxon>Malvales</taxon>
        <taxon>Malvaceae</taxon>
        <taxon>Malvoideae</taxon>
        <taxon>Gossypium</taxon>
    </lineage>
</organism>
<keyword evidence="2" id="KW-1185">Reference proteome</keyword>
<proteinExistence type="predicted"/>
<dbReference type="Proteomes" id="UP000322667">
    <property type="component" value="Chromosome D13"/>
</dbReference>
<evidence type="ECO:0000313" key="1">
    <source>
        <dbReference type="EMBL" id="TYH34725.1"/>
    </source>
</evidence>
<dbReference type="EMBL" id="CM017635">
    <property type="protein sequence ID" value="TYH34725.1"/>
    <property type="molecule type" value="Genomic_DNA"/>
</dbReference>